<reference evidence="2" key="1">
    <citation type="submission" date="2016-11" db="UniProtKB">
        <authorList>
            <consortium name="WormBaseParasite"/>
        </authorList>
    </citation>
    <scope>IDENTIFICATION</scope>
</reference>
<keyword evidence="1" id="KW-1185">Reference proteome</keyword>
<evidence type="ECO:0000313" key="2">
    <source>
        <dbReference type="WBParaSite" id="Hba_01456"/>
    </source>
</evidence>
<dbReference type="Proteomes" id="UP000095283">
    <property type="component" value="Unplaced"/>
</dbReference>
<protein>
    <submittedName>
        <fullName evidence="2">Uncharacterized protein</fullName>
    </submittedName>
</protein>
<proteinExistence type="predicted"/>
<dbReference type="AlphaFoldDB" id="A0A1I7W9X8"/>
<accession>A0A1I7W9X8</accession>
<name>A0A1I7W9X8_HETBA</name>
<dbReference type="WBParaSite" id="Hba_01456">
    <property type="protein sequence ID" value="Hba_01456"/>
    <property type="gene ID" value="Hba_01456"/>
</dbReference>
<organism evidence="1 2">
    <name type="scientific">Heterorhabditis bacteriophora</name>
    <name type="common">Entomopathogenic nematode worm</name>
    <dbReference type="NCBI Taxonomy" id="37862"/>
    <lineage>
        <taxon>Eukaryota</taxon>
        <taxon>Metazoa</taxon>
        <taxon>Ecdysozoa</taxon>
        <taxon>Nematoda</taxon>
        <taxon>Chromadorea</taxon>
        <taxon>Rhabditida</taxon>
        <taxon>Rhabditina</taxon>
        <taxon>Rhabditomorpha</taxon>
        <taxon>Strongyloidea</taxon>
        <taxon>Heterorhabditidae</taxon>
        <taxon>Heterorhabditis</taxon>
    </lineage>
</organism>
<evidence type="ECO:0000313" key="1">
    <source>
        <dbReference type="Proteomes" id="UP000095283"/>
    </source>
</evidence>
<sequence>MLGKTKIIGGRSFRCANNLVLDHNSMIPWIILF</sequence>